<evidence type="ECO:0000313" key="14">
    <source>
        <dbReference type="Proteomes" id="UP000321168"/>
    </source>
</evidence>
<reference evidence="13 14" key="1">
    <citation type="submission" date="2019-08" db="EMBL/GenBank/DDBJ databases">
        <title>Genome of Luteibaculum oceani JCM 18817.</title>
        <authorList>
            <person name="Bowman J.P."/>
        </authorList>
    </citation>
    <scope>NUCLEOTIDE SEQUENCE [LARGE SCALE GENOMIC DNA]</scope>
    <source>
        <strain evidence="13 14">JCM 18817</strain>
    </source>
</reference>
<keyword evidence="5 9" id="KW-0067">ATP-binding</keyword>
<proteinExistence type="inferred from homology"/>
<evidence type="ECO:0000313" key="13">
    <source>
        <dbReference type="EMBL" id="TXC81992.1"/>
    </source>
</evidence>
<dbReference type="SMART" id="SM00836">
    <property type="entry name" value="DALR_1"/>
    <property type="match status" value="1"/>
</dbReference>
<dbReference type="NCBIfam" id="TIGR00456">
    <property type="entry name" value="argS"/>
    <property type="match status" value="1"/>
</dbReference>
<dbReference type="EC" id="6.1.1.19" evidence="9"/>
<gene>
    <name evidence="9" type="primary">argS</name>
    <name evidence="13" type="ORF">FRX97_02560</name>
</gene>
<dbReference type="Proteomes" id="UP000321168">
    <property type="component" value="Unassembled WGS sequence"/>
</dbReference>
<dbReference type="InterPro" id="IPR008909">
    <property type="entry name" value="DALR_anticod-bd"/>
</dbReference>
<dbReference type="PROSITE" id="PS00178">
    <property type="entry name" value="AA_TRNA_LIGASE_I"/>
    <property type="match status" value="1"/>
</dbReference>
<dbReference type="Gene3D" id="3.40.50.620">
    <property type="entry name" value="HUPs"/>
    <property type="match status" value="1"/>
</dbReference>
<dbReference type="PRINTS" id="PR01038">
    <property type="entry name" value="TRNASYNTHARG"/>
</dbReference>
<dbReference type="HAMAP" id="MF_00123">
    <property type="entry name" value="Arg_tRNA_synth"/>
    <property type="match status" value="1"/>
</dbReference>
<dbReference type="SUPFAM" id="SSF47323">
    <property type="entry name" value="Anticodon-binding domain of a subclass of class I aminoacyl-tRNA synthetases"/>
    <property type="match status" value="1"/>
</dbReference>
<comment type="similarity">
    <text evidence="1 9 10">Belongs to the class-I aminoacyl-tRNA synthetase family.</text>
</comment>
<dbReference type="FunFam" id="1.10.730.10:FF:000006">
    <property type="entry name" value="Arginyl-tRNA synthetase 2, mitochondrial"/>
    <property type="match status" value="1"/>
</dbReference>
<dbReference type="GO" id="GO:0006420">
    <property type="term" value="P:arginyl-tRNA aminoacylation"/>
    <property type="evidence" value="ECO:0007669"/>
    <property type="project" value="UniProtKB-UniRule"/>
</dbReference>
<dbReference type="RefSeq" id="WP_147013073.1">
    <property type="nucleotide sequence ID" value="NZ_VORB01000002.1"/>
</dbReference>
<dbReference type="InterPro" id="IPR035684">
    <property type="entry name" value="ArgRS_core"/>
</dbReference>
<comment type="subcellular location">
    <subcellularLocation>
        <location evidence="9">Cytoplasm</location>
    </subcellularLocation>
</comment>
<dbReference type="GO" id="GO:0005524">
    <property type="term" value="F:ATP binding"/>
    <property type="evidence" value="ECO:0007669"/>
    <property type="project" value="UniProtKB-UniRule"/>
</dbReference>
<dbReference type="PANTHER" id="PTHR11956:SF5">
    <property type="entry name" value="ARGININE--TRNA LIGASE, CYTOPLASMIC"/>
    <property type="match status" value="1"/>
</dbReference>
<dbReference type="InterPro" id="IPR005148">
    <property type="entry name" value="Arg-tRNA-synth_N"/>
</dbReference>
<evidence type="ECO:0000259" key="11">
    <source>
        <dbReference type="SMART" id="SM00836"/>
    </source>
</evidence>
<evidence type="ECO:0000256" key="2">
    <source>
        <dbReference type="ARBA" id="ARBA00022490"/>
    </source>
</evidence>
<dbReference type="AlphaFoldDB" id="A0A5C6V976"/>
<accession>A0A5C6V976</accession>
<dbReference type="Pfam" id="PF05746">
    <property type="entry name" value="DALR_1"/>
    <property type="match status" value="1"/>
</dbReference>
<dbReference type="InterPro" id="IPR001278">
    <property type="entry name" value="Arg-tRNA-ligase"/>
</dbReference>
<evidence type="ECO:0000256" key="5">
    <source>
        <dbReference type="ARBA" id="ARBA00022840"/>
    </source>
</evidence>
<keyword evidence="6 9" id="KW-0648">Protein biosynthesis</keyword>
<evidence type="ECO:0000256" key="10">
    <source>
        <dbReference type="RuleBase" id="RU363038"/>
    </source>
</evidence>
<dbReference type="GO" id="GO:0005737">
    <property type="term" value="C:cytoplasm"/>
    <property type="evidence" value="ECO:0007669"/>
    <property type="project" value="UniProtKB-SubCell"/>
</dbReference>
<dbReference type="InterPro" id="IPR009080">
    <property type="entry name" value="tRNAsynth_Ia_anticodon-bd"/>
</dbReference>
<dbReference type="InterPro" id="IPR014729">
    <property type="entry name" value="Rossmann-like_a/b/a_fold"/>
</dbReference>
<comment type="subunit">
    <text evidence="9">Monomer.</text>
</comment>
<dbReference type="EMBL" id="VORB01000002">
    <property type="protein sequence ID" value="TXC81992.1"/>
    <property type="molecule type" value="Genomic_DNA"/>
</dbReference>
<keyword evidence="2 9" id="KW-0963">Cytoplasm</keyword>
<dbReference type="InterPro" id="IPR001412">
    <property type="entry name" value="aa-tRNA-synth_I_CS"/>
</dbReference>
<dbReference type="GO" id="GO:0004814">
    <property type="term" value="F:arginine-tRNA ligase activity"/>
    <property type="evidence" value="ECO:0007669"/>
    <property type="project" value="UniProtKB-UniRule"/>
</dbReference>
<dbReference type="Pfam" id="PF03485">
    <property type="entry name" value="Arg_tRNA_synt_N"/>
    <property type="match status" value="1"/>
</dbReference>
<comment type="catalytic activity">
    <reaction evidence="8 9">
        <text>tRNA(Arg) + L-arginine + ATP = L-arginyl-tRNA(Arg) + AMP + diphosphate</text>
        <dbReference type="Rhea" id="RHEA:20301"/>
        <dbReference type="Rhea" id="RHEA-COMP:9658"/>
        <dbReference type="Rhea" id="RHEA-COMP:9673"/>
        <dbReference type="ChEBI" id="CHEBI:30616"/>
        <dbReference type="ChEBI" id="CHEBI:32682"/>
        <dbReference type="ChEBI" id="CHEBI:33019"/>
        <dbReference type="ChEBI" id="CHEBI:78442"/>
        <dbReference type="ChEBI" id="CHEBI:78513"/>
        <dbReference type="ChEBI" id="CHEBI:456215"/>
        <dbReference type="EC" id="6.1.1.19"/>
    </reaction>
</comment>
<keyword evidence="14" id="KW-1185">Reference proteome</keyword>
<keyword evidence="4 9" id="KW-0547">Nucleotide-binding</keyword>
<keyword evidence="7 9" id="KW-0030">Aminoacyl-tRNA synthetase</keyword>
<dbReference type="Gene3D" id="3.30.1360.70">
    <property type="entry name" value="Arginyl tRNA synthetase N-terminal domain"/>
    <property type="match status" value="1"/>
</dbReference>
<keyword evidence="3 9" id="KW-0436">Ligase</keyword>
<dbReference type="SUPFAM" id="SSF52374">
    <property type="entry name" value="Nucleotidylyl transferase"/>
    <property type="match status" value="1"/>
</dbReference>
<evidence type="ECO:0000256" key="9">
    <source>
        <dbReference type="HAMAP-Rule" id="MF_00123"/>
    </source>
</evidence>
<dbReference type="InterPro" id="IPR036695">
    <property type="entry name" value="Arg-tRNA-synth_N_sf"/>
</dbReference>
<feature type="short sequence motif" description="'HIGH' region" evidence="9">
    <location>
        <begin position="124"/>
        <end position="134"/>
    </location>
</feature>
<organism evidence="13 14">
    <name type="scientific">Luteibaculum oceani</name>
    <dbReference type="NCBI Taxonomy" id="1294296"/>
    <lineage>
        <taxon>Bacteria</taxon>
        <taxon>Pseudomonadati</taxon>
        <taxon>Bacteroidota</taxon>
        <taxon>Flavobacteriia</taxon>
        <taxon>Flavobacteriales</taxon>
        <taxon>Luteibaculaceae</taxon>
        <taxon>Luteibaculum</taxon>
    </lineage>
</organism>
<evidence type="ECO:0000256" key="8">
    <source>
        <dbReference type="ARBA" id="ARBA00049339"/>
    </source>
</evidence>
<dbReference type="SUPFAM" id="SSF55190">
    <property type="entry name" value="Arginyl-tRNA synthetase (ArgRS), N-terminal 'additional' domain"/>
    <property type="match status" value="1"/>
</dbReference>
<evidence type="ECO:0000259" key="12">
    <source>
        <dbReference type="SMART" id="SM01016"/>
    </source>
</evidence>
<dbReference type="Gene3D" id="1.10.730.10">
    <property type="entry name" value="Isoleucyl-tRNA Synthetase, Domain 1"/>
    <property type="match status" value="1"/>
</dbReference>
<evidence type="ECO:0000256" key="4">
    <source>
        <dbReference type="ARBA" id="ARBA00022741"/>
    </source>
</evidence>
<protein>
    <recommendedName>
        <fullName evidence="9">Arginine--tRNA ligase</fullName>
        <ecNumber evidence="9">6.1.1.19</ecNumber>
    </recommendedName>
    <alternativeName>
        <fullName evidence="9">Arginyl-tRNA synthetase</fullName>
        <shortName evidence="9">ArgRS</shortName>
    </alternativeName>
</protein>
<name>A0A5C6V976_9FLAO</name>
<dbReference type="OrthoDB" id="9805987at2"/>
<feature type="domain" description="Arginyl tRNA synthetase N-terminal" evidence="12">
    <location>
        <begin position="6"/>
        <end position="88"/>
    </location>
</feature>
<dbReference type="PANTHER" id="PTHR11956">
    <property type="entry name" value="ARGINYL-TRNA SYNTHETASE"/>
    <property type="match status" value="1"/>
</dbReference>
<comment type="caution">
    <text evidence="13">The sequence shown here is derived from an EMBL/GenBank/DDBJ whole genome shotgun (WGS) entry which is preliminary data.</text>
</comment>
<dbReference type="Pfam" id="PF00750">
    <property type="entry name" value="tRNA-synt_1d"/>
    <property type="match status" value="1"/>
</dbReference>
<feature type="domain" description="DALR anticodon binding" evidence="11">
    <location>
        <begin position="511"/>
        <end position="626"/>
    </location>
</feature>
<dbReference type="SMART" id="SM01016">
    <property type="entry name" value="Arg_tRNA_synt_N"/>
    <property type="match status" value="1"/>
</dbReference>
<evidence type="ECO:0000256" key="1">
    <source>
        <dbReference type="ARBA" id="ARBA00005594"/>
    </source>
</evidence>
<evidence type="ECO:0000256" key="3">
    <source>
        <dbReference type="ARBA" id="ARBA00022598"/>
    </source>
</evidence>
<evidence type="ECO:0000256" key="6">
    <source>
        <dbReference type="ARBA" id="ARBA00022917"/>
    </source>
</evidence>
<sequence>MQQLSQLLEKEVLKAISDIFQVEENVKLSFQETRKEFDGEITLVTFPLTKPLKGKPEDIGEKIGTYLKENNALVQDFNVVKGFLNLVINDEYWLESLNDSISDNKFGNVKSENPKSVMVEFSSPNTNKPLHLGHLRNIFLGHAVSNILKANGHEVKKVQIINDRGIHICKSMLAWQLFGEGEAPGELKGDKLVGKYYVLFDKKYREQNEKLIAEWENKYPDDLPQSDKEKQLLFKLKTDGKESINEKDKELLKTLCDRNNKYLLGAQELLRKWESEDPKVRALWAKMNGWVYDGFEDTYKTMGVSFDKLYYESDTYLKGREVVLKGLKEGLFYQKEDGSIWIDLEGEGLDQKLLLRSDGTAVYMTQDIGTAIQRYEDVPELNQIVYTVGNEQDYHFQVLFKILEKMGYGWAKNCYHLSYGMVDLPSGKMKSREGTVVDADDLMKEMVDEAERIAQELGKVDAADKEAYQKLHNTVGLGALKYFLLKVDPKKRMLFDPKESIDFNGHTGPFIQYTYARIKSLLDKSELDFKEINTDIQLHATEKQCVVMLLKYPSIVKEAGENYNPALIANYIYDLVKSYNSFYQSQSILKEENKILSSFRLALSKKVSEVIAQAMNLLGIEVPERM</sequence>
<evidence type="ECO:0000256" key="7">
    <source>
        <dbReference type="ARBA" id="ARBA00023146"/>
    </source>
</evidence>